<protein>
    <submittedName>
        <fullName evidence="1">Uncharacterized protein</fullName>
    </submittedName>
</protein>
<proteinExistence type="predicted"/>
<dbReference type="GeneID" id="84591603"/>
<evidence type="ECO:0000313" key="1">
    <source>
        <dbReference type="RefSeq" id="XP_059603914.1"/>
    </source>
</evidence>
<dbReference type="AlphaFoldDB" id="A0AAJ8BV96"/>
<dbReference type="VEuPathDB" id="FungiDB:An08g02540"/>
<organism evidence="1">
    <name type="scientific">Aspergillus niger</name>
    <dbReference type="NCBI Taxonomy" id="5061"/>
    <lineage>
        <taxon>Eukaryota</taxon>
        <taxon>Fungi</taxon>
        <taxon>Dikarya</taxon>
        <taxon>Ascomycota</taxon>
        <taxon>Pezizomycotina</taxon>
        <taxon>Eurotiomycetes</taxon>
        <taxon>Eurotiomycetidae</taxon>
        <taxon>Eurotiales</taxon>
        <taxon>Aspergillaceae</taxon>
        <taxon>Aspergillus</taxon>
        <taxon>Aspergillus subgen. Circumdati</taxon>
    </lineage>
</organism>
<dbReference type="KEGG" id="ang:An08g02540"/>
<gene>
    <name evidence="1" type="ORF">An08g02540</name>
</gene>
<accession>A0AAJ8BV96</accession>
<name>A0AAJ8BV96_ASPNG</name>
<reference evidence="1" key="1">
    <citation type="submission" date="2025-02" db="EMBL/GenBank/DDBJ databases">
        <authorList>
            <consortium name="NCBI Genome Project"/>
        </authorList>
    </citation>
    <scope>NUCLEOTIDE SEQUENCE</scope>
</reference>
<sequence length="110" mass="12384">MDAYSHLHGSISQMSATLNVLIPLNFLSPSKQKKQILFNLDHTPNPTVMISNFGVSAFCVRSNEWNGSEGKRRHVGKRFFAGLSIGNLTYPRLDPDTVTRTHERDQNQAK</sequence>
<reference evidence="1" key="2">
    <citation type="submission" date="2025-08" db="UniProtKB">
        <authorList>
            <consortium name="RefSeq"/>
        </authorList>
    </citation>
    <scope>IDENTIFICATION</scope>
</reference>
<dbReference type="RefSeq" id="XP_059603914.1">
    <property type="nucleotide sequence ID" value="XM_059748891.1"/>
</dbReference>